<dbReference type="InterPro" id="IPR003787">
    <property type="entry name" value="Sulphur_relay_DsrE/F-like"/>
</dbReference>
<dbReference type="AlphaFoldDB" id="A0A1Y5F5S5"/>
<dbReference type="EMBL" id="MAAO01000007">
    <property type="protein sequence ID" value="OUR95849.1"/>
    <property type="molecule type" value="Genomic_DNA"/>
</dbReference>
<proteinExistence type="predicted"/>
<reference evidence="2" key="1">
    <citation type="journal article" date="2017" name="Proc. Natl. Acad. Sci. U.S.A.">
        <title>Simulation of Deepwater Horizon oil plume reveals substrate specialization within a complex community of hydrocarbon-degraders.</title>
        <authorList>
            <person name="Hu P."/>
            <person name="Dubinsky E.A."/>
            <person name="Probst A.J."/>
            <person name="Wang J."/>
            <person name="Sieber C.M.K."/>
            <person name="Tom L.M."/>
            <person name="Gardinali P."/>
            <person name="Banfield J.F."/>
            <person name="Atlas R.M."/>
            <person name="Andersen G.L."/>
        </authorList>
    </citation>
    <scope>NUCLEOTIDE SEQUENCE [LARGE SCALE GENOMIC DNA]</scope>
</reference>
<gene>
    <name evidence="1" type="ORF">A9Q84_15220</name>
</gene>
<dbReference type="InterPro" id="IPR027396">
    <property type="entry name" value="DsrEFH-like"/>
</dbReference>
<dbReference type="Pfam" id="PF02635">
    <property type="entry name" value="DsrE"/>
    <property type="match status" value="1"/>
</dbReference>
<dbReference type="Proteomes" id="UP000196531">
    <property type="component" value="Unassembled WGS sequence"/>
</dbReference>
<evidence type="ECO:0000313" key="2">
    <source>
        <dbReference type="Proteomes" id="UP000196531"/>
    </source>
</evidence>
<organism evidence="1 2">
    <name type="scientific">Halobacteriovorax marinus</name>
    <dbReference type="NCBI Taxonomy" id="97084"/>
    <lineage>
        <taxon>Bacteria</taxon>
        <taxon>Pseudomonadati</taxon>
        <taxon>Bdellovibrionota</taxon>
        <taxon>Bacteriovoracia</taxon>
        <taxon>Bacteriovoracales</taxon>
        <taxon>Halobacteriovoraceae</taxon>
        <taxon>Halobacteriovorax</taxon>
    </lineage>
</organism>
<name>A0A1Y5F5S5_9BACT</name>
<dbReference type="SUPFAM" id="SSF75169">
    <property type="entry name" value="DsrEFH-like"/>
    <property type="match status" value="1"/>
</dbReference>
<protein>
    <submittedName>
        <fullName evidence="1">Uncharacterized protein</fullName>
    </submittedName>
</protein>
<evidence type="ECO:0000313" key="1">
    <source>
        <dbReference type="EMBL" id="OUR95849.1"/>
    </source>
</evidence>
<comment type="caution">
    <text evidence="1">The sequence shown here is derived from an EMBL/GenBank/DDBJ whole genome shotgun (WGS) entry which is preliminary data.</text>
</comment>
<sequence>MKAAIIILSDPNSEQQESLGRVFNALAAAYDFKEAGKEVKIIFQGTGTRWPSKLIDKDHPAHSLYTAVADKIAGASCGCADVFGAAEDIKKVGLELITDNAVPGTTGLPSYKDLLEEGFTIINF</sequence>
<accession>A0A1Y5F5S5</accession>